<keyword evidence="3" id="KW-1185">Reference proteome</keyword>
<feature type="domain" description="GmrSD restriction endonucleases N-terminal" evidence="1">
    <location>
        <begin position="8"/>
        <end position="289"/>
    </location>
</feature>
<dbReference type="Proteomes" id="UP001431532">
    <property type="component" value="Unassembled WGS sequence"/>
</dbReference>
<dbReference type="RefSeq" id="WP_282839500.1">
    <property type="nucleotide sequence ID" value="NZ_JASCXW010000016.1"/>
</dbReference>
<accession>A0AAW6UAE6</accession>
<name>A0AAW6UAE6_9MOLU</name>
<sequence length="686" mass="80862">MKSSAFTINEYISKIKNKKIIIPNFQREYVWSNDDIKFLISSYFYKLQIGAVLFYRNEKHSGDLDEKILPYLTFDSTEIKNSIEGLPDGIKHTYYVIDGQQRLTSTMISFTDYFDDKSTLARKYKRKYFLSIPYKTEMFGLRNLEFKPLSIGGDYDYEDFALNNIDYISANEKNYPQKPNAYIIPLEDLYNDEEKIRNNNIRKHGVKLATDSYFNLIHGLDSNDPKFTEYTDKYEQWKTEFFDYLRAILEHEITYIEVNDNLLEAIKTYEILNKSGKPLTDLDILAASYSGDYTSKASKDMRLYDVIRAEFKKPMGKGEIEGVDIYRMLKKTCNQHKNELETEHETKGWDFYRFMIDVKGEKDIPARVLEQLIKLLKYMSLSEKHSNSREKFNISKYKSNEILKLTGSEIDQYIKKSIDSISWAAMLLQIRCGLKDINKLNYFWQLFVIAALKFEKPKMSNDDIDTIIAWYFLSRFSGRYRIDQNSNALNDLEGLILHIKENTPYIKLTEMLKEIRINTNNIDCRELRREMLIPKSDLIEPYDKIGDFICEYSIRNGYDSKILIQNGIEMFVSTLLYPVTSNENFALNIHHIFPLDQNKTIGENTEYLRNDKKNIYNSPLNKTYLTFSENNYIGTKKLSDYFGKLSNTFINESSISNGSLLNDWLDERYLMFFNKLYNELKLNLKI</sequence>
<dbReference type="Pfam" id="PF03235">
    <property type="entry name" value="GmrSD_N"/>
    <property type="match status" value="1"/>
</dbReference>
<comment type="caution">
    <text evidence="2">The sequence shown here is derived from an EMBL/GenBank/DDBJ whole genome shotgun (WGS) entry which is preliminary data.</text>
</comment>
<dbReference type="PANTHER" id="PTHR37292">
    <property type="entry name" value="VNG6097C"/>
    <property type="match status" value="1"/>
</dbReference>
<gene>
    <name evidence="2" type="ORF">QJ521_05815</name>
</gene>
<organism evidence="2 3">
    <name type="scientific">Peloplasma aerotolerans</name>
    <dbReference type="NCBI Taxonomy" id="3044389"/>
    <lineage>
        <taxon>Bacteria</taxon>
        <taxon>Bacillati</taxon>
        <taxon>Mycoplasmatota</taxon>
        <taxon>Mollicutes</taxon>
        <taxon>Acholeplasmatales</taxon>
        <taxon>Acholeplasmataceae</taxon>
        <taxon>Peloplasma</taxon>
    </lineage>
</organism>
<dbReference type="EMBL" id="JASCXW010000016">
    <property type="protein sequence ID" value="MDI6453071.1"/>
    <property type="molecule type" value="Genomic_DNA"/>
</dbReference>
<proteinExistence type="predicted"/>
<evidence type="ECO:0000313" key="3">
    <source>
        <dbReference type="Proteomes" id="UP001431532"/>
    </source>
</evidence>
<evidence type="ECO:0000259" key="1">
    <source>
        <dbReference type="Pfam" id="PF03235"/>
    </source>
</evidence>
<protein>
    <submittedName>
        <fullName evidence="2">DUF262 domain-containing protein</fullName>
    </submittedName>
</protein>
<reference evidence="2" key="1">
    <citation type="submission" date="2023-05" db="EMBL/GenBank/DDBJ databases">
        <title>Mariniplasma microaerophilum sp. nov., a novel anaerobic mollicute isolated from terrestrial mud volcano, Taman Peninsula, Russia.</title>
        <authorList>
            <person name="Khomyakova M.A."/>
            <person name="Merkel A.Y."/>
            <person name="Slobodkin A.I."/>
        </authorList>
    </citation>
    <scope>NUCLEOTIDE SEQUENCE</scope>
    <source>
        <strain evidence="2">M4Ah</strain>
    </source>
</reference>
<evidence type="ECO:0000313" key="2">
    <source>
        <dbReference type="EMBL" id="MDI6453071.1"/>
    </source>
</evidence>
<dbReference type="AlphaFoldDB" id="A0AAW6UAE6"/>
<dbReference type="InterPro" id="IPR004919">
    <property type="entry name" value="GmrSD_N"/>
</dbReference>
<dbReference type="PANTHER" id="PTHR37292:SF2">
    <property type="entry name" value="DUF262 DOMAIN-CONTAINING PROTEIN"/>
    <property type="match status" value="1"/>
</dbReference>